<keyword evidence="2" id="KW-1185">Reference proteome</keyword>
<proteinExistence type="predicted"/>
<dbReference type="Proteomes" id="UP001301442">
    <property type="component" value="Chromosome"/>
</dbReference>
<evidence type="ECO:0008006" key="3">
    <source>
        <dbReference type="Google" id="ProtNLM"/>
    </source>
</evidence>
<dbReference type="RefSeq" id="WP_348394986.1">
    <property type="nucleotide sequence ID" value="NZ_CP136600.1"/>
</dbReference>
<reference evidence="1 2" key="1">
    <citation type="submission" date="2023-09" db="EMBL/GenBank/DDBJ databases">
        <authorList>
            <person name="Qi X."/>
        </authorList>
    </citation>
    <scope>NUCLEOTIDE SEQUENCE [LARGE SCALE GENOMIC DNA]</scope>
    <source>
        <strain evidence="1 2">S1-1</strain>
    </source>
</reference>
<name>A0ABZ0GKT0_9GAMM</name>
<protein>
    <recommendedName>
        <fullName evidence="3">LVIVD repeat-containing protein</fullName>
    </recommendedName>
</protein>
<dbReference type="InterPro" id="IPR013211">
    <property type="entry name" value="LVIVD"/>
</dbReference>
<accession>A0ABZ0GKT0</accession>
<evidence type="ECO:0000313" key="1">
    <source>
        <dbReference type="EMBL" id="WOH36172.1"/>
    </source>
</evidence>
<dbReference type="Pfam" id="PF08309">
    <property type="entry name" value="LVIVD"/>
    <property type="match status" value="1"/>
</dbReference>
<dbReference type="EMBL" id="CP136600">
    <property type="protein sequence ID" value="WOH36172.1"/>
    <property type="molecule type" value="Genomic_DNA"/>
</dbReference>
<evidence type="ECO:0000313" key="2">
    <source>
        <dbReference type="Proteomes" id="UP001301442"/>
    </source>
</evidence>
<gene>
    <name evidence="1" type="ORF">RI844_12410</name>
</gene>
<sequence length="638" mass="72144">MNTSLIVSTWLHLVNRMKSLLQKNLIAPASLFKGLSYRFISLVLLVSLCACSPIQTEKNETKELPDKQLPQLSENNAAVKPDGTDTGILPEFYYVDKVLGVLPKKSLTPLSEAAGRIDGEVEHPDPSTFGFNKTTGKYTHPKFAPEIKGPKPFKGSLTYIDMEQYSQNIKVEAFYPYVTSTGHTYQSVLDFDGRRYMYNSGYPNMHIYDITDPRKLIKVPTPKAVKSDVNGEDDISLWGFFRYVPRLDKYYTIKTYSPPYVGYLENKYLDPDRVKGIRNWPTLKGFRVFEMTDKDKFELVASVTSDPNATVEQRPQQGGGCSEFAWDGNSKYMFITCAPDDSYGNQPYRSMLYSYGISAYDMTDPSKPKYLSTWHVPGQLLSEQEAFKKNPRHSNKASRLGARAMFVPKYPDFGGKYGYVAMGGWGFHVVDISDPSNMKTVGKIDDFPMSVSGNEGDSVYVDVVAKTGHVYFNGYPFVEDCYEPYKDIFSIDVTEPTKPKVVSTFERPTPPQEATFTDYCQRRGSFGPKRPGASGRSIQPGTPNERYAPWSFYNAGLQLFDLKDPNNINVAGYFVPKMMDPEMNWHFGNPTNAVFVEWDRNLMYLFTNHGFYVLSSPLLGDPLFEIPPGQTNVGRIKQ</sequence>
<organism evidence="1 2">
    <name type="scientific">Thalassotalea fonticola</name>
    <dbReference type="NCBI Taxonomy" id="3065649"/>
    <lineage>
        <taxon>Bacteria</taxon>
        <taxon>Pseudomonadati</taxon>
        <taxon>Pseudomonadota</taxon>
        <taxon>Gammaproteobacteria</taxon>
        <taxon>Alteromonadales</taxon>
        <taxon>Colwelliaceae</taxon>
        <taxon>Thalassotalea</taxon>
    </lineage>
</organism>